<organism evidence="6 7">
    <name type="scientific">Alteracholeplasma palmae (strain ATCC 49389 / J233)</name>
    <name type="common">Acholeplasma palmae</name>
    <dbReference type="NCBI Taxonomy" id="1318466"/>
    <lineage>
        <taxon>Bacteria</taxon>
        <taxon>Bacillati</taxon>
        <taxon>Mycoplasmatota</taxon>
        <taxon>Mollicutes</taxon>
        <taxon>Acholeplasmatales</taxon>
        <taxon>Acholeplasmataceae</taxon>
        <taxon>Acholeplasma</taxon>
    </lineage>
</organism>
<dbReference type="GO" id="GO:0015179">
    <property type="term" value="F:L-amino acid transmembrane transporter activity"/>
    <property type="evidence" value="ECO:0007669"/>
    <property type="project" value="TreeGrafter"/>
</dbReference>
<feature type="transmembrane region" description="Helical" evidence="5">
    <location>
        <begin position="228"/>
        <end position="251"/>
    </location>
</feature>
<feature type="transmembrane region" description="Helical" evidence="5">
    <location>
        <begin position="283"/>
        <end position="303"/>
    </location>
</feature>
<feature type="transmembrane region" description="Helical" evidence="5">
    <location>
        <begin position="40"/>
        <end position="66"/>
    </location>
</feature>
<evidence type="ECO:0000313" key="6">
    <source>
        <dbReference type="EMBL" id="CCV64255.1"/>
    </source>
</evidence>
<dbReference type="InterPro" id="IPR050598">
    <property type="entry name" value="AminoAcid_Transporter"/>
</dbReference>
<feature type="transmembrane region" description="Helical" evidence="5">
    <location>
        <begin position="157"/>
        <end position="177"/>
    </location>
</feature>
<dbReference type="GO" id="GO:0016020">
    <property type="term" value="C:membrane"/>
    <property type="evidence" value="ECO:0007669"/>
    <property type="project" value="UniProtKB-SubCell"/>
</dbReference>
<evidence type="ECO:0000256" key="2">
    <source>
        <dbReference type="ARBA" id="ARBA00022692"/>
    </source>
</evidence>
<dbReference type="AlphaFoldDB" id="U4KPP8"/>
<dbReference type="KEGG" id="apal:BN85406780"/>
<dbReference type="OrthoDB" id="384581at2"/>
<feature type="transmembrane region" description="Helical" evidence="5">
    <location>
        <begin position="431"/>
        <end position="449"/>
    </location>
</feature>
<dbReference type="EMBL" id="FO681347">
    <property type="protein sequence ID" value="CCV64255.1"/>
    <property type="molecule type" value="Genomic_DNA"/>
</dbReference>
<feature type="transmembrane region" description="Helical" evidence="5">
    <location>
        <begin position="87"/>
        <end position="112"/>
    </location>
</feature>
<dbReference type="Gene3D" id="1.20.1740.10">
    <property type="entry name" value="Amino acid/polyamine transporter I"/>
    <property type="match status" value="1"/>
</dbReference>
<feature type="transmembrane region" description="Helical" evidence="5">
    <location>
        <begin position="197"/>
        <end position="216"/>
    </location>
</feature>
<evidence type="ECO:0000256" key="1">
    <source>
        <dbReference type="ARBA" id="ARBA00004141"/>
    </source>
</evidence>
<dbReference type="InterPro" id="IPR002293">
    <property type="entry name" value="AA/rel_permease1"/>
</dbReference>
<feature type="transmembrane region" description="Helical" evidence="5">
    <location>
        <begin position="7"/>
        <end position="28"/>
    </location>
</feature>
<keyword evidence="2 5" id="KW-0812">Transmembrane</keyword>
<reference evidence="6 7" key="1">
    <citation type="journal article" date="2013" name="J. Mol. Microbiol. Biotechnol.">
        <title>Analysis of the Complete Genomes of Acholeplasma brassicae , A. palmae and A. laidlawii and Their Comparison to the Obligate Parasites from ' Candidatus Phytoplasma'.</title>
        <authorList>
            <person name="Kube M."/>
            <person name="Siewert C."/>
            <person name="Migdoll A.M."/>
            <person name="Duduk B."/>
            <person name="Holz S."/>
            <person name="Rabus R."/>
            <person name="Seemuller E."/>
            <person name="Mitrovic J."/>
            <person name="Muller I."/>
            <person name="Buttner C."/>
            <person name="Reinhardt R."/>
        </authorList>
    </citation>
    <scope>NUCLEOTIDE SEQUENCE [LARGE SCALE GENOMIC DNA]</scope>
    <source>
        <strain evidence="6 7">J233</strain>
    </source>
</reference>
<dbReference type="PANTHER" id="PTHR11785">
    <property type="entry name" value="AMINO ACID TRANSPORTER"/>
    <property type="match status" value="1"/>
</dbReference>
<feature type="transmembrane region" description="Helical" evidence="5">
    <location>
        <begin position="395"/>
        <end position="419"/>
    </location>
</feature>
<feature type="transmembrane region" description="Helical" evidence="5">
    <location>
        <begin position="366"/>
        <end position="383"/>
    </location>
</feature>
<dbReference type="Pfam" id="PF13520">
    <property type="entry name" value="AA_permease_2"/>
    <property type="match status" value="1"/>
</dbReference>
<gene>
    <name evidence="6" type="ORF">BN85406780</name>
</gene>
<comment type="subcellular location">
    <subcellularLocation>
        <location evidence="1">Membrane</location>
        <topology evidence="1">Multi-pass membrane protein</topology>
    </subcellularLocation>
</comment>
<evidence type="ECO:0000256" key="4">
    <source>
        <dbReference type="ARBA" id="ARBA00023136"/>
    </source>
</evidence>
<evidence type="ECO:0000256" key="5">
    <source>
        <dbReference type="SAM" id="Phobius"/>
    </source>
</evidence>
<name>U4KPP8_ALTPJ</name>
<dbReference type="PANTHER" id="PTHR11785:SF512">
    <property type="entry name" value="SOBREMESA, ISOFORM B"/>
    <property type="match status" value="1"/>
</dbReference>
<sequence length="455" mass="50445">MEKLKRKYNLLTTISLVIGIVMGSGIFLKNISILRNTGGNILLSSLVFIIVGIIMIVSAYSFSLAATKIEKVNGVIDYIEDAVGSKGAYYAGFYLNFVYLPIIGAILCYLSASFFRQLVGVENSWFVIYMGVIFMSLSFLVNIAAPKIAGKFQVSTTIIKLVPILIMGTIGIVIGIQSDTTVIVEIAETKNIKFFDALLAAAFAYEGWIISTTVNAEVENSKKNLPRALIIGCITVIVCYVIYNIGITSIIGSKAILESANDQSIVENAFTKLFFNNPIGGKLFLLFIFISCLGVLNGLTMGVTRGMYSLAVRNQGPKPEVFKKLNKKTNTSIASGILAYILTFLFFLYFVLALSFNKVSANIDEISIAFLYAFYLVIYFNIMKNYKELSFFKRFVIPGLAILGSLFLIYASFNVLYTTLVDKTLTIHQRIPYILIIIVISIIIARVFYKKDKIK</sequence>
<evidence type="ECO:0000313" key="7">
    <source>
        <dbReference type="Proteomes" id="UP000032740"/>
    </source>
</evidence>
<keyword evidence="3 5" id="KW-1133">Transmembrane helix</keyword>
<feature type="transmembrane region" description="Helical" evidence="5">
    <location>
        <begin position="124"/>
        <end position="145"/>
    </location>
</feature>
<dbReference type="HOGENOM" id="CLU_007946_3_4_14"/>
<keyword evidence="4 5" id="KW-0472">Membrane</keyword>
<evidence type="ECO:0000256" key="3">
    <source>
        <dbReference type="ARBA" id="ARBA00022989"/>
    </source>
</evidence>
<protein>
    <submittedName>
        <fullName evidence="6">Amino acid/polyamine transporter I family protein</fullName>
    </submittedName>
</protein>
<dbReference type="Proteomes" id="UP000032740">
    <property type="component" value="Chromosome"/>
</dbReference>
<feature type="transmembrane region" description="Helical" evidence="5">
    <location>
        <begin position="333"/>
        <end position="354"/>
    </location>
</feature>
<keyword evidence="7" id="KW-1185">Reference proteome</keyword>
<dbReference type="STRING" id="1318466.BN85406780"/>
<dbReference type="RefSeq" id="WP_026658482.1">
    <property type="nucleotide sequence ID" value="NC_022538.1"/>
</dbReference>
<accession>U4KPP8</accession>
<proteinExistence type="predicted"/>
<dbReference type="PIRSF" id="PIRSF006060">
    <property type="entry name" value="AA_transporter"/>
    <property type="match status" value="1"/>
</dbReference>